<evidence type="ECO:0008006" key="6">
    <source>
        <dbReference type="Google" id="ProtNLM"/>
    </source>
</evidence>
<dbReference type="Pfam" id="PF13041">
    <property type="entry name" value="PPR_2"/>
    <property type="match status" value="2"/>
</dbReference>
<evidence type="ECO:0000313" key="5">
    <source>
        <dbReference type="Proteomes" id="UP001189624"/>
    </source>
</evidence>
<keyword evidence="5" id="KW-1185">Reference proteome</keyword>
<feature type="repeat" description="PPR" evidence="2">
    <location>
        <begin position="496"/>
        <end position="530"/>
    </location>
</feature>
<feature type="region of interest" description="Disordered" evidence="3">
    <location>
        <begin position="212"/>
        <end position="232"/>
    </location>
</feature>
<dbReference type="PANTHER" id="PTHR46862">
    <property type="entry name" value="OS07G0661900 PROTEIN"/>
    <property type="match status" value="1"/>
</dbReference>
<dbReference type="Gramene" id="rna-AYBTSS11_LOCUS1526">
    <property type="protein sequence ID" value="CAJ1835928.1"/>
    <property type="gene ID" value="gene-AYBTSS11_LOCUS1526"/>
</dbReference>
<feature type="repeat" description="PPR" evidence="2">
    <location>
        <begin position="461"/>
        <end position="495"/>
    </location>
</feature>
<feature type="repeat" description="PPR" evidence="2">
    <location>
        <begin position="601"/>
        <end position="635"/>
    </location>
</feature>
<accession>A0AA86RNH1</accession>
<dbReference type="Pfam" id="PF01535">
    <property type="entry name" value="PPR"/>
    <property type="match status" value="5"/>
</dbReference>
<dbReference type="AlphaFoldDB" id="A0AA86RNH1"/>
<evidence type="ECO:0000313" key="4">
    <source>
        <dbReference type="EMBL" id="CAJ1835928.1"/>
    </source>
</evidence>
<sequence length="787" mass="89424">MPLLLSFPFQFHIFLHKLSYSPFLSAPTRTKAYVRTRDSYLGLVFLSHPKYSIGSTGFHKSTPKPRDSIPAVDYSGLCEQEEECDDGVVFEGREIADATSFVSKKEFPPWGEVELEDGDDIEGRGKFNTSIVSKDELCPWGEVELEEEEEDDDDDDDDFEVKEAFGTSVVSKEDLHSWGVAKLNDDDGNDERIGADAYFVSNKELAPWGEFKEDEEDDGNNNDNDNAERKANGGAYFVAKKEWRTWREAEDGDYGFDYKNNDNVERTTNGDAYFVAKKELPPWGRAQDDNVDDNNAGKRANGDAYIGAKKELPTWGEAEDNGRRDSRTVETTLSSPEGMGLMKEHGTIFLEEMDENVLSNRIVVLSRTNKIRSAMVYFRSMELSGLSPNIHACNSLISSLLRNGRFDNCLKVFNFTRAKGITTEHTYSLILMAHAKAHGCDSALRFFRELESECDVEKDFDAIVYNTMISICRNVDNWSEVERLWRSMKENGRAGTCVTYRLLISSFVRCDQNDLALYAYREMVQNGYEPDSNVLNAIISVCSKEGKWDVASSVFNTMLKGELKPNLVACNALINSLGRAGELKQAFQVYNTMKSLDLKPDSYTFNALLSSLNKADMHHKAIELFEMIERDQTSQFNVHLFNTVLMSCSKLRLWERAIEILWQIEASGLSNLTKSYNLVIRTCELARKSTIALQVYKHMVHQKCSPNVFTYLSVIRCCVRGNLWEELEEILNGMMPNATLYNAAIQGLCLRRNVNLANKVYTKMQESGLQPDVKTQVLMLRMIRKRK</sequence>
<feature type="repeat" description="PPR" evidence="2">
    <location>
        <begin position="531"/>
        <end position="565"/>
    </location>
</feature>
<dbReference type="InterPro" id="IPR002885">
    <property type="entry name" value="PPR_rpt"/>
</dbReference>
<feature type="repeat" description="PPR" evidence="2">
    <location>
        <begin position="389"/>
        <end position="423"/>
    </location>
</feature>
<dbReference type="PROSITE" id="PS51375">
    <property type="entry name" value="PPR"/>
    <property type="match status" value="8"/>
</dbReference>
<reference evidence="4" key="1">
    <citation type="submission" date="2023-10" db="EMBL/GenBank/DDBJ databases">
        <authorList>
            <person name="Domelevo Entfellner J.-B."/>
        </authorList>
    </citation>
    <scope>NUCLEOTIDE SEQUENCE</scope>
</reference>
<evidence type="ECO:0000256" key="3">
    <source>
        <dbReference type="SAM" id="MobiDB-lite"/>
    </source>
</evidence>
<feature type="repeat" description="PPR" evidence="2">
    <location>
        <begin position="566"/>
        <end position="600"/>
    </location>
</feature>
<protein>
    <recommendedName>
        <fullName evidence="6">Pentatricopeptide repeat-containing protein</fullName>
    </recommendedName>
</protein>
<dbReference type="SUPFAM" id="SSF48452">
    <property type="entry name" value="TPR-like"/>
    <property type="match status" value="1"/>
</dbReference>
<dbReference type="InterPro" id="IPR011990">
    <property type="entry name" value="TPR-like_helical_dom_sf"/>
</dbReference>
<feature type="repeat" description="PPR" evidence="2">
    <location>
        <begin position="637"/>
        <end position="671"/>
    </location>
</feature>
<dbReference type="Proteomes" id="UP001189624">
    <property type="component" value="Chromosome 1"/>
</dbReference>
<name>A0AA86RNH1_9FABA</name>
<organism evidence="4 5">
    <name type="scientific">Sphenostylis stenocarpa</name>
    <dbReference type="NCBI Taxonomy" id="92480"/>
    <lineage>
        <taxon>Eukaryota</taxon>
        <taxon>Viridiplantae</taxon>
        <taxon>Streptophyta</taxon>
        <taxon>Embryophyta</taxon>
        <taxon>Tracheophyta</taxon>
        <taxon>Spermatophyta</taxon>
        <taxon>Magnoliopsida</taxon>
        <taxon>eudicotyledons</taxon>
        <taxon>Gunneridae</taxon>
        <taxon>Pentapetalae</taxon>
        <taxon>rosids</taxon>
        <taxon>fabids</taxon>
        <taxon>Fabales</taxon>
        <taxon>Fabaceae</taxon>
        <taxon>Papilionoideae</taxon>
        <taxon>50 kb inversion clade</taxon>
        <taxon>NPAAA clade</taxon>
        <taxon>indigoferoid/millettioid clade</taxon>
        <taxon>Phaseoleae</taxon>
        <taxon>Sphenostylis</taxon>
    </lineage>
</organism>
<evidence type="ECO:0000256" key="2">
    <source>
        <dbReference type="PROSITE-ProRule" id="PRU00708"/>
    </source>
</evidence>
<gene>
    <name evidence="4" type="ORF">AYBTSS11_LOCUS1526</name>
</gene>
<feature type="repeat" description="PPR" evidence="2">
    <location>
        <begin position="737"/>
        <end position="771"/>
    </location>
</feature>
<evidence type="ECO:0000256" key="1">
    <source>
        <dbReference type="ARBA" id="ARBA00022737"/>
    </source>
</evidence>
<dbReference type="NCBIfam" id="TIGR00756">
    <property type="entry name" value="PPR"/>
    <property type="match status" value="8"/>
</dbReference>
<proteinExistence type="predicted"/>
<dbReference type="Pfam" id="PF13812">
    <property type="entry name" value="PPR_3"/>
    <property type="match status" value="1"/>
</dbReference>
<keyword evidence="1" id="KW-0677">Repeat</keyword>
<feature type="region of interest" description="Disordered" evidence="3">
    <location>
        <begin position="316"/>
        <end position="337"/>
    </location>
</feature>
<dbReference type="PANTHER" id="PTHR46862:SF5">
    <property type="entry name" value="OS02G0170000 PROTEIN"/>
    <property type="match status" value="1"/>
</dbReference>
<dbReference type="EMBL" id="OY731398">
    <property type="protein sequence ID" value="CAJ1835928.1"/>
    <property type="molecule type" value="Genomic_DNA"/>
</dbReference>
<dbReference type="Gene3D" id="1.25.40.10">
    <property type="entry name" value="Tetratricopeptide repeat domain"/>
    <property type="match status" value="4"/>
</dbReference>